<evidence type="ECO:0000313" key="2">
    <source>
        <dbReference type="Proteomes" id="UP000316621"/>
    </source>
</evidence>
<evidence type="ECO:0000313" key="1">
    <source>
        <dbReference type="EMBL" id="RZC64825.1"/>
    </source>
</evidence>
<dbReference type="EMBL" id="CM010720">
    <property type="protein sequence ID" value="RZC64825.1"/>
    <property type="molecule type" value="Genomic_DNA"/>
</dbReference>
<accession>A0A4Y7JYN9</accession>
<dbReference type="AlphaFoldDB" id="A0A4Y7JYN9"/>
<reference evidence="1 2" key="1">
    <citation type="journal article" date="2018" name="Science">
        <title>The opium poppy genome and morphinan production.</title>
        <authorList>
            <person name="Guo L."/>
            <person name="Winzer T."/>
            <person name="Yang X."/>
            <person name="Li Y."/>
            <person name="Ning Z."/>
            <person name="He Z."/>
            <person name="Teodor R."/>
            <person name="Lu Y."/>
            <person name="Bowser T.A."/>
            <person name="Graham I.A."/>
            <person name="Ye K."/>
        </authorList>
    </citation>
    <scope>NUCLEOTIDE SEQUENCE [LARGE SCALE GENOMIC DNA]</scope>
    <source>
        <strain evidence="2">cv. HN1</strain>
        <tissue evidence="1">Leaves</tissue>
    </source>
</reference>
<protein>
    <submittedName>
        <fullName evidence="1">Uncharacterized protein</fullName>
    </submittedName>
</protein>
<sequence length="116" mass="13344">MCLSEIADFKVQLQPSRLKYGFKNSIHVQPIELLKQSPNEIAVRPKLYSKTHSIVSKEYSFLYLEFENSLISSDNPRSRFVYLLKQILNVLPTEEGKFAGRKQAYGIQGTSMIRVC</sequence>
<name>A0A4Y7JYN9_PAPSO</name>
<organism evidence="1 2">
    <name type="scientific">Papaver somniferum</name>
    <name type="common">Opium poppy</name>
    <dbReference type="NCBI Taxonomy" id="3469"/>
    <lineage>
        <taxon>Eukaryota</taxon>
        <taxon>Viridiplantae</taxon>
        <taxon>Streptophyta</taxon>
        <taxon>Embryophyta</taxon>
        <taxon>Tracheophyta</taxon>
        <taxon>Spermatophyta</taxon>
        <taxon>Magnoliopsida</taxon>
        <taxon>Ranunculales</taxon>
        <taxon>Papaveraceae</taxon>
        <taxon>Papaveroideae</taxon>
        <taxon>Papaver</taxon>
    </lineage>
</organism>
<gene>
    <name evidence="1" type="ORF">C5167_008516</name>
</gene>
<keyword evidence="2" id="KW-1185">Reference proteome</keyword>
<dbReference type="Gramene" id="RZC64825">
    <property type="protein sequence ID" value="RZC64825"/>
    <property type="gene ID" value="C5167_008516"/>
</dbReference>
<proteinExistence type="predicted"/>
<dbReference type="Proteomes" id="UP000316621">
    <property type="component" value="Chromosome 6"/>
</dbReference>